<name>A0ABW2QU21_9BURK</name>
<proteinExistence type="predicted"/>
<evidence type="ECO:0000313" key="3">
    <source>
        <dbReference type="EMBL" id="MFC7410873.1"/>
    </source>
</evidence>
<evidence type="ECO:0000256" key="1">
    <source>
        <dbReference type="SAM" id="MobiDB-lite"/>
    </source>
</evidence>
<feature type="domain" description="Winged helix-turn-helix" evidence="2">
    <location>
        <begin position="57"/>
        <end position="123"/>
    </location>
</feature>
<evidence type="ECO:0000313" key="4">
    <source>
        <dbReference type="Proteomes" id="UP001596501"/>
    </source>
</evidence>
<sequence length="132" mass="14673">MSKPDRRKKKAPGGEAGGVQVSKPNFPEWSDKPDSTNLHAAEQSLVGVSRSTSAEAQRDRIIRALRIGPQTSYDLRRLGCYQAPARIKELRDRFGYSILTKRVTLWDRDGWPHRGAALYVLESEPAVIGGAK</sequence>
<dbReference type="EMBL" id="JBHTCA010000020">
    <property type="protein sequence ID" value="MFC7410873.1"/>
    <property type="molecule type" value="Genomic_DNA"/>
</dbReference>
<accession>A0ABW2QU21</accession>
<dbReference type="Pfam" id="PF14090">
    <property type="entry name" value="HTH_39"/>
    <property type="match status" value="1"/>
</dbReference>
<gene>
    <name evidence="3" type="ORF">ACFQPB_18600</name>
</gene>
<evidence type="ECO:0000259" key="2">
    <source>
        <dbReference type="Pfam" id="PF14090"/>
    </source>
</evidence>
<feature type="compositionally biased region" description="Basic residues" evidence="1">
    <location>
        <begin position="1"/>
        <end position="11"/>
    </location>
</feature>
<organism evidence="3 4">
    <name type="scientific">Hydrogenophaga atypica</name>
    <dbReference type="NCBI Taxonomy" id="249409"/>
    <lineage>
        <taxon>Bacteria</taxon>
        <taxon>Pseudomonadati</taxon>
        <taxon>Pseudomonadota</taxon>
        <taxon>Betaproteobacteria</taxon>
        <taxon>Burkholderiales</taxon>
        <taxon>Comamonadaceae</taxon>
        <taxon>Hydrogenophaga</taxon>
    </lineage>
</organism>
<comment type="caution">
    <text evidence="3">The sequence shown here is derived from an EMBL/GenBank/DDBJ whole genome shotgun (WGS) entry which is preliminary data.</text>
</comment>
<keyword evidence="4" id="KW-1185">Reference proteome</keyword>
<reference evidence="4" key="1">
    <citation type="journal article" date="2019" name="Int. J. Syst. Evol. Microbiol.">
        <title>The Global Catalogue of Microorganisms (GCM) 10K type strain sequencing project: providing services to taxonomists for standard genome sequencing and annotation.</title>
        <authorList>
            <consortium name="The Broad Institute Genomics Platform"/>
            <consortium name="The Broad Institute Genome Sequencing Center for Infectious Disease"/>
            <person name="Wu L."/>
            <person name="Ma J."/>
        </authorList>
    </citation>
    <scope>NUCLEOTIDE SEQUENCE [LARGE SCALE GENOMIC DNA]</scope>
    <source>
        <strain evidence="4">CGMCC 1.12371</strain>
    </source>
</reference>
<feature type="region of interest" description="Disordered" evidence="1">
    <location>
        <begin position="1"/>
        <end position="56"/>
    </location>
</feature>
<dbReference type="Proteomes" id="UP001596501">
    <property type="component" value="Unassembled WGS sequence"/>
</dbReference>
<dbReference type="InterPro" id="IPR055245">
    <property type="entry name" value="HTH_proteobacteria"/>
</dbReference>
<protein>
    <submittedName>
        <fullName evidence="3">Helix-turn-helix domain-containing protein</fullName>
    </submittedName>
</protein>
<dbReference type="RefSeq" id="WP_382226450.1">
    <property type="nucleotide sequence ID" value="NZ_JBHTCA010000020.1"/>
</dbReference>